<dbReference type="AlphaFoldDB" id="A0A9P5VGS7"/>
<evidence type="ECO:0000313" key="3">
    <source>
        <dbReference type="Proteomes" id="UP000696485"/>
    </source>
</evidence>
<dbReference type="EMBL" id="JAAAUY010001566">
    <property type="protein sequence ID" value="KAF9322408.1"/>
    <property type="molecule type" value="Genomic_DNA"/>
</dbReference>
<keyword evidence="3" id="KW-1185">Reference proteome</keyword>
<dbReference type="Pfam" id="PF14539">
    <property type="entry name" value="DUF4442"/>
    <property type="match status" value="1"/>
</dbReference>
<feature type="transmembrane region" description="Helical" evidence="1">
    <location>
        <begin position="6"/>
        <end position="26"/>
    </location>
</feature>
<dbReference type="CDD" id="cd03443">
    <property type="entry name" value="PaaI_thioesterase"/>
    <property type="match status" value="1"/>
</dbReference>
<proteinExistence type="predicted"/>
<dbReference type="InterPro" id="IPR027961">
    <property type="entry name" value="DUF4442"/>
</dbReference>
<keyword evidence="1" id="KW-1133">Transmembrane helix</keyword>
<dbReference type="Proteomes" id="UP000696485">
    <property type="component" value="Unassembled WGS sequence"/>
</dbReference>
<organism evidence="2 3">
    <name type="scientific">Podila minutissima</name>
    <dbReference type="NCBI Taxonomy" id="64525"/>
    <lineage>
        <taxon>Eukaryota</taxon>
        <taxon>Fungi</taxon>
        <taxon>Fungi incertae sedis</taxon>
        <taxon>Mucoromycota</taxon>
        <taxon>Mortierellomycotina</taxon>
        <taxon>Mortierellomycetes</taxon>
        <taxon>Mortierellales</taxon>
        <taxon>Mortierellaceae</taxon>
        <taxon>Podila</taxon>
    </lineage>
</organism>
<dbReference type="SUPFAM" id="SSF54637">
    <property type="entry name" value="Thioesterase/thiol ester dehydrase-isomerase"/>
    <property type="match status" value="1"/>
</dbReference>
<dbReference type="InterPro" id="IPR029069">
    <property type="entry name" value="HotDog_dom_sf"/>
</dbReference>
<keyword evidence="1" id="KW-0812">Transmembrane</keyword>
<accession>A0A9P5VGS7</accession>
<sequence>MPSWSWNTVLGLVVLYTALHILWRYIRRRISQNRDPILVWQFLNSALDFLPIRLRAWLFSLAVGFANPYSRSIHYRITEVEKGKVCGVMKETPETSNTLKCVHAAALITFGETVGTLTVLTWLGEKDRVILTNINCEYIKVARGYLTATSLVPDFKETHATDLTTEVVIKNQAFDTVSKLILTWKVDLKDE</sequence>
<dbReference type="Gene3D" id="3.10.129.10">
    <property type="entry name" value="Hotdog Thioesterase"/>
    <property type="match status" value="1"/>
</dbReference>
<evidence type="ECO:0008006" key="4">
    <source>
        <dbReference type="Google" id="ProtNLM"/>
    </source>
</evidence>
<evidence type="ECO:0000256" key="1">
    <source>
        <dbReference type="SAM" id="Phobius"/>
    </source>
</evidence>
<reference evidence="2" key="1">
    <citation type="journal article" date="2020" name="Fungal Divers.">
        <title>Resolving the Mortierellaceae phylogeny through synthesis of multi-gene phylogenetics and phylogenomics.</title>
        <authorList>
            <person name="Vandepol N."/>
            <person name="Liber J."/>
            <person name="Desiro A."/>
            <person name="Na H."/>
            <person name="Kennedy M."/>
            <person name="Barry K."/>
            <person name="Grigoriev I.V."/>
            <person name="Miller A.N."/>
            <person name="O'Donnell K."/>
            <person name="Stajich J.E."/>
            <person name="Bonito G."/>
        </authorList>
    </citation>
    <scope>NUCLEOTIDE SEQUENCE</scope>
    <source>
        <strain evidence="2">NVP1</strain>
    </source>
</reference>
<gene>
    <name evidence="2" type="ORF">BG006_002418</name>
</gene>
<evidence type="ECO:0000313" key="2">
    <source>
        <dbReference type="EMBL" id="KAF9322408.1"/>
    </source>
</evidence>
<keyword evidence="1" id="KW-0472">Membrane</keyword>
<protein>
    <recommendedName>
        <fullName evidence="4">DUF4442 domain-containing protein</fullName>
    </recommendedName>
</protein>
<name>A0A9P5VGS7_9FUNG</name>
<comment type="caution">
    <text evidence="2">The sequence shown here is derived from an EMBL/GenBank/DDBJ whole genome shotgun (WGS) entry which is preliminary data.</text>
</comment>